<dbReference type="InterPro" id="IPR014001">
    <property type="entry name" value="Helicase_ATP-bd"/>
</dbReference>
<sequence>MPSVEGHRYFTSTAVFLNEVIKLAVSLSIAMYDISRTLPPSTPATVLFEQLYNSVFSGDGWKLAIPASLYTLQNSLQYIAVSNLDAVHFQILYQLKILTTALFSVTMLGRVLSSRRWIALVLLTFGVTIVQLPASDPNAYAVIKDDENRFYFPRSFHELGQLTNGAAEVAQELTKRGVDGLVNGLAKRSATYEGIQEDLGMTKPAMNYSIGLSAVLIAAVISGLTGVYFEKVLKESTTHVTVWTRNVQLSFYSLFPALIIGVLFKDGEEIAKNGFFDGYNFVVWTAIIFQAFGGVLVAMCINYADNIAKNFATSISIILSFLFSVWFFDFQVTLNFVIGTALVIFATYLYSGQERNRNRPPPININMEHVPRGMDRHLQRIMDNASRSNSHNRSEQYAFEDHSAEYQAQSAPRQYEDPMLLGSFGVDSSRKSNALISIPDRASYTFQSSRQPSTAASTASGRSPHIFNSPRQPSTITDSTSTRLSLVPQNLYNQQENEPTVITNADNHFRFTQNLRHGLSINRVPPPSLPITNFDDQQQAQSPLTQLANNMFSQRITSHAGPEHPNIYKSQRLGRLSQLQPRRQEATPPFNLSGFAFSPSAQNVASSSPPTQSSSPTARRSLRRANNRVAPSSRAQEDQYDVKDADEDPIALPKTPQRQTATYMTTVTKVMPQALSLGHAPPMANGILLVSPHELSDRFRQVFPYELFNAVQSKCFAPIYKSNDNVVVSAPTGSGKTALLELAICKLIEGHPSGQFKIVYQAPTKSLCSERMRDWQKKFSHLNLVCAELTGDTGYGEMNRVGAASIIVTTPEKWDSITRKWKDYSRLLQMVKLFLIDEVHILKDTRGATLEAVVSRMKTSGADVRFVALSATVPNSQDIAVWLGKDHTNDHIPAHRETFGEEFRPVKLQKHVYGFDGLANEFAFEKVLDGRLPKLLHKHTQHKPIMVFCFTRKSCESTAAMLAEWWSKHKVTDRAWPSPAHTPNVGNKELRELVGCGVAFHHAGLDPSDRHAIETAFLKGDVNVICCTSTLAVGVNLPCHLVILKGTVCFQDGNLCEYSDLEVMQMLGRAGRPQFDDSAIAIIMTRSEKADRYKKMISGQDILESTLHLNLIEHLNSEIGLGTIRDLYTAKKWLTGTFLSVRMRQNPAYYRLDGVPLNRDADERLGLVCERDMKLLEDHELVRYEGDRLSGTEYGQAMSRYMVQFETMKLLLSLPTGATTGQILLLLCQATEFKDLRIKPNERSSLREFNKSPFIKFPIKENISTTAHKISLMIQVQLGGIDMPNEKDFLLIRRQYQMEKNIIFERIQRLIRCIVDCKAYQCDAVATRHALDLARSLSAQFWENSNLQLRQVPQVGPVAHRKLVSSDINSVEKLVNQDTATIERIMGKNPPFGHKTRELLTGFPLLRLASEIIGKPIIKSGQKPKVNVKVQLGFINVKIPVWNSRRPSLTFIAETSQGKLVHFWRGNISKLDKNFDLKFCVELDTPDDMIKCHIACDEIVGTLRYCRLNPDVSASAFPPRKLEELTTGTKVKSVEVDEFGTNDIDDDELVAAVQKVEVLESESDSDGFADIDDFPDAPAGADSKKVQTEPSDSVQMDNGKWTCKHTCRGGKLLKNGHPCKHKCCKEGLDKRPGPRQAKTKSSISTSELLPPNTQEPVASHSKVKMAKNSNSEQDIEIVDLAEGISPVRHSKVARRDYRKLHHLHASNQESDTNSIRLPKQKPRFSYGSGEAPDLPFLRQSKINEDDTRPSSEVSDEEVDLPSPTMIVEFTKESQDDPFESYNPTYKEAVHTSGNNSSRESLEDMMLGIDETTLHRPSTPKVDSSFANGVFDFDAFDNVHDEPIVYSSPPMVRKRGRSRTPPLPDTKQRRLSRSSEDNLAIKIRQQSSTPSEVPVVESRRIKIQEHNATPSVSNNLNNVDSSQPDFEPNTQQPSVPSWVNDFDADLIDSLMGVVEFVD</sequence>
<evidence type="ECO:0000256" key="9">
    <source>
        <dbReference type="ARBA" id="ARBA00023136"/>
    </source>
</evidence>
<feature type="transmembrane region" description="Helical" evidence="16">
    <location>
        <begin position="249"/>
        <end position="265"/>
    </location>
</feature>
<dbReference type="InterPro" id="IPR057842">
    <property type="entry name" value="WH_MER3"/>
</dbReference>
<dbReference type="NCBIfam" id="TIGR00803">
    <property type="entry name" value="nst"/>
    <property type="match status" value="2"/>
</dbReference>
<dbReference type="Pfam" id="PF00271">
    <property type="entry name" value="Helicase_C"/>
    <property type="match status" value="1"/>
</dbReference>
<dbReference type="FunFam" id="1.10.3380.10:FF:000012">
    <property type="entry name" value="DEAD/DEAH box DNA helicase"/>
    <property type="match status" value="1"/>
</dbReference>
<feature type="compositionally biased region" description="Low complexity" evidence="15">
    <location>
        <begin position="1910"/>
        <end position="1921"/>
    </location>
</feature>
<dbReference type="SMART" id="SM00487">
    <property type="entry name" value="DEXDc"/>
    <property type="match status" value="1"/>
</dbReference>
<comment type="subcellular location">
    <subcellularLocation>
        <location evidence="1">Membrane</location>
        <topology evidence="1">Multi-pass membrane protein</topology>
    </subcellularLocation>
</comment>
<feature type="compositionally biased region" description="Polar residues" evidence="15">
    <location>
        <begin position="1705"/>
        <end position="1715"/>
    </location>
</feature>
<name>A0A9P6VJA8_9HELO</name>
<feature type="region of interest" description="Disordered" evidence="15">
    <location>
        <begin position="1624"/>
        <end position="1658"/>
    </location>
</feature>
<dbReference type="Pfam" id="PF00270">
    <property type="entry name" value="DEAD"/>
    <property type="match status" value="1"/>
</dbReference>
<dbReference type="SMART" id="SM00973">
    <property type="entry name" value="Sec63"/>
    <property type="match status" value="1"/>
</dbReference>
<evidence type="ECO:0000313" key="20">
    <source>
        <dbReference type="Proteomes" id="UP000785200"/>
    </source>
</evidence>
<evidence type="ECO:0000259" key="18">
    <source>
        <dbReference type="PROSITE" id="PS51194"/>
    </source>
</evidence>
<evidence type="ECO:0000259" key="17">
    <source>
        <dbReference type="PROSITE" id="PS51192"/>
    </source>
</evidence>
<keyword evidence="5" id="KW-0378">Hydrolase</keyword>
<accession>A0A9P6VJA8</accession>
<evidence type="ECO:0000256" key="4">
    <source>
        <dbReference type="ARBA" id="ARBA00022741"/>
    </source>
</evidence>
<keyword evidence="11" id="KW-0469">Meiosis</keyword>
<evidence type="ECO:0000256" key="10">
    <source>
        <dbReference type="ARBA" id="ARBA00023235"/>
    </source>
</evidence>
<feature type="region of interest" description="Disordered" evidence="15">
    <location>
        <begin position="446"/>
        <end position="480"/>
    </location>
</feature>
<gene>
    <name evidence="19" type="ORF">D0Z07_4784</name>
</gene>
<evidence type="ECO:0000256" key="12">
    <source>
        <dbReference type="ARBA" id="ARBA00034617"/>
    </source>
</evidence>
<evidence type="ECO:0000256" key="1">
    <source>
        <dbReference type="ARBA" id="ARBA00004141"/>
    </source>
</evidence>
<evidence type="ECO:0000256" key="3">
    <source>
        <dbReference type="ARBA" id="ARBA00022692"/>
    </source>
</evidence>
<feature type="transmembrane region" description="Helical" evidence="16">
    <location>
        <begin position="281"/>
        <end position="304"/>
    </location>
</feature>
<evidence type="ECO:0000256" key="16">
    <source>
        <dbReference type="SAM" id="Phobius"/>
    </source>
</evidence>
<dbReference type="Gene3D" id="1.10.3380.10">
    <property type="entry name" value="Sec63 N-terminal domain-like domain"/>
    <property type="match status" value="1"/>
</dbReference>
<evidence type="ECO:0000256" key="8">
    <source>
        <dbReference type="ARBA" id="ARBA00022989"/>
    </source>
</evidence>
<dbReference type="Gene3D" id="3.40.50.300">
    <property type="entry name" value="P-loop containing nucleotide triphosphate hydrolases"/>
    <property type="match status" value="2"/>
</dbReference>
<dbReference type="PANTHER" id="PTHR47835">
    <property type="entry name" value="HFM1, ATP DEPENDENT DNA HELICASE HOMOLOG"/>
    <property type="match status" value="1"/>
</dbReference>
<dbReference type="InterPro" id="IPR007271">
    <property type="entry name" value="Nuc_sug_transpt"/>
</dbReference>
<dbReference type="InterPro" id="IPR052247">
    <property type="entry name" value="Meiotic_Crossover_Helicase"/>
</dbReference>
<dbReference type="EC" id="5.6.2.4" evidence="13"/>
<keyword evidence="3 16" id="KW-0812">Transmembrane</keyword>
<proteinExistence type="inferred from homology"/>
<dbReference type="SUPFAM" id="SSF103481">
    <property type="entry name" value="Multidrug resistance efflux transporter EmrE"/>
    <property type="match status" value="1"/>
</dbReference>
<feature type="region of interest" description="Disordered" evidence="15">
    <location>
        <begin position="1703"/>
        <end position="1761"/>
    </location>
</feature>
<evidence type="ECO:0000256" key="2">
    <source>
        <dbReference type="ARBA" id="ARBA00010140"/>
    </source>
</evidence>
<dbReference type="InterPro" id="IPR027417">
    <property type="entry name" value="P-loop_NTPase"/>
</dbReference>
<comment type="similarity">
    <text evidence="2">Belongs to the helicase family. SKI2 subfamily.</text>
</comment>
<dbReference type="CDD" id="cd18795">
    <property type="entry name" value="SF2_C_Ski2"/>
    <property type="match status" value="1"/>
</dbReference>
<dbReference type="GO" id="GO:0051321">
    <property type="term" value="P:meiotic cell cycle"/>
    <property type="evidence" value="ECO:0007669"/>
    <property type="project" value="UniProtKB-KW"/>
</dbReference>
<dbReference type="GO" id="GO:0043138">
    <property type="term" value="F:3'-5' DNA helicase activity"/>
    <property type="evidence" value="ECO:0007669"/>
    <property type="project" value="UniProtKB-EC"/>
</dbReference>
<dbReference type="PANTHER" id="PTHR47835:SF3">
    <property type="entry name" value="HELICASE FOR MEIOSIS 1"/>
    <property type="match status" value="1"/>
</dbReference>
<dbReference type="Pfam" id="PF02889">
    <property type="entry name" value="Sec63"/>
    <property type="match status" value="1"/>
</dbReference>
<feature type="compositionally biased region" description="Polar residues" evidence="15">
    <location>
        <begin position="469"/>
        <end position="480"/>
    </location>
</feature>
<dbReference type="SUPFAM" id="SSF52540">
    <property type="entry name" value="P-loop containing nucleoside triphosphate hydrolases"/>
    <property type="match status" value="2"/>
</dbReference>
<evidence type="ECO:0000256" key="6">
    <source>
        <dbReference type="ARBA" id="ARBA00022806"/>
    </source>
</evidence>
<feature type="region of interest" description="Disordered" evidence="15">
    <location>
        <begin position="1907"/>
        <end position="1934"/>
    </location>
</feature>
<dbReference type="SMART" id="SM00490">
    <property type="entry name" value="HELICc"/>
    <property type="match status" value="1"/>
</dbReference>
<dbReference type="InterPro" id="IPR036388">
    <property type="entry name" value="WH-like_DNA-bd_sf"/>
</dbReference>
<dbReference type="InterPro" id="IPR036390">
    <property type="entry name" value="WH_DNA-bd_sf"/>
</dbReference>
<feature type="compositionally biased region" description="Low complexity" evidence="15">
    <location>
        <begin position="605"/>
        <end position="619"/>
    </location>
</feature>
<keyword evidence="20" id="KW-1185">Reference proteome</keyword>
<keyword evidence="8 16" id="KW-1133">Transmembrane helix</keyword>
<dbReference type="PROSITE" id="PS51194">
    <property type="entry name" value="HELICASE_CTER"/>
    <property type="match status" value="1"/>
</dbReference>
<dbReference type="SUPFAM" id="SSF158702">
    <property type="entry name" value="Sec63 N-terminal domain-like"/>
    <property type="match status" value="1"/>
</dbReference>
<feature type="region of interest" description="Disordered" evidence="15">
    <location>
        <begin position="385"/>
        <end position="409"/>
    </location>
</feature>
<keyword evidence="7" id="KW-0067">ATP-binding</keyword>
<evidence type="ECO:0000256" key="5">
    <source>
        <dbReference type="ARBA" id="ARBA00022801"/>
    </source>
</evidence>
<dbReference type="OrthoDB" id="5575at2759"/>
<dbReference type="PROSITE" id="PS51192">
    <property type="entry name" value="HELICASE_ATP_BIND_1"/>
    <property type="match status" value="1"/>
</dbReference>
<feature type="region of interest" description="Disordered" evidence="15">
    <location>
        <begin position="1561"/>
        <end position="1597"/>
    </location>
</feature>
<dbReference type="GO" id="GO:0005524">
    <property type="term" value="F:ATP binding"/>
    <property type="evidence" value="ECO:0007669"/>
    <property type="project" value="UniProtKB-KW"/>
</dbReference>
<feature type="transmembrane region" description="Helical" evidence="16">
    <location>
        <begin position="208"/>
        <end position="229"/>
    </location>
</feature>
<feature type="domain" description="Helicase C-terminal" evidence="18">
    <location>
        <begin position="931"/>
        <end position="1119"/>
    </location>
</feature>
<dbReference type="Pfam" id="PF23445">
    <property type="entry name" value="WHD_SNRNP200"/>
    <property type="match status" value="1"/>
</dbReference>
<dbReference type="GO" id="GO:0016787">
    <property type="term" value="F:hydrolase activity"/>
    <property type="evidence" value="ECO:0007669"/>
    <property type="project" value="UniProtKB-KW"/>
</dbReference>
<evidence type="ECO:0000256" key="13">
    <source>
        <dbReference type="ARBA" id="ARBA00034808"/>
    </source>
</evidence>
<dbReference type="GO" id="GO:0003676">
    <property type="term" value="F:nucleic acid binding"/>
    <property type="evidence" value="ECO:0007669"/>
    <property type="project" value="InterPro"/>
</dbReference>
<dbReference type="Gene3D" id="1.10.10.10">
    <property type="entry name" value="Winged helix-like DNA-binding domain superfamily/Winged helix DNA-binding domain"/>
    <property type="match status" value="1"/>
</dbReference>
<dbReference type="GO" id="GO:0000139">
    <property type="term" value="C:Golgi membrane"/>
    <property type="evidence" value="ECO:0007669"/>
    <property type="project" value="InterPro"/>
</dbReference>
<evidence type="ECO:0000256" key="7">
    <source>
        <dbReference type="ARBA" id="ARBA00022840"/>
    </source>
</evidence>
<protein>
    <recommendedName>
        <fullName evidence="13">DNA 3'-5' helicase</fullName>
        <ecNumber evidence="13">5.6.2.4</ecNumber>
    </recommendedName>
</protein>
<dbReference type="Proteomes" id="UP000785200">
    <property type="component" value="Unassembled WGS sequence"/>
</dbReference>
<reference evidence="19" key="1">
    <citation type="submission" date="2019-07" db="EMBL/GenBank/DDBJ databases">
        <title>Hyphodiscus hymeniophilus genome sequencing and assembly.</title>
        <authorList>
            <person name="Kramer G."/>
            <person name="Nodwell J."/>
        </authorList>
    </citation>
    <scope>NUCLEOTIDE SEQUENCE</scope>
    <source>
        <strain evidence="19">ATCC 34498</strain>
    </source>
</reference>
<evidence type="ECO:0000256" key="11">
    <source>
        <dbReference type="ARBA" id="ARBA00023254"/>
    </source>
</evidence>
<dbReference type="InterPro" id="IPR011545">
    <property type="entry name" value="DEAD/DEAH_box_helicase_dom"/>
</dbReference>
<dbReference type="GO" id="GO:0015165">
    <property type="term" value="F:pyrimidine nucleotide-sugar transmembrane transporter activity"/>
    <property type="evidence" value="ECO:0007669"/>
    <property type="project" value="InterPro"/>
</dbReference>
<dbReference type="EMBL" id="VNKQ01000009">
    <property type="protein sequence ID" value="KAG0648723.1"/>
    <property type="molecule type" value="Genomic_DNA"/>
</dbReference>
<feature type="transmembrane region" description="Helical" evidence="16">
    <location>
        <begin position="117"/>
        <end position="134"/>
    </location>
</feature>
<evidence type="ECO:0000256" key="15">
    <source>
        <dbReference type="SAM" id="MobiDB-lite"/>
    </source>
</evidence>
<feature type="domain" description="Helicase ATP-binding" evidence="17">
    <location>
        <begin position="717"/>
        <end position="891"/>
    </location>
</feature>
<comment type="caution">
    <text evidence="19">The sequence shown here is derived from an EMBL/GenBank/DDBJ whole genome shotgun (WGS) entry which is preliminary data.</text>
</comment>
<dbReference type="SUPFAM" id="SSF46785">
    <property type="entry name" value="Winged helix' DNA-binding domain"/>
    <property type="match status" value="1"/>
</dbReference>
<keyword evidence="9 16" id="KW-0472">Membrane</keyword>
<feature type="compositionally biased region" description="Polar residues" evidence="15">
    <location>
        <begin position="1639"/>
        <end position="1656"/>
    </location>
</feature>
<organism evidence="19 20">
    <name type="scientific">Hyphodiscus hymeniophilus</name>
    <dbReference type="NCBI Taxonomy" id="353542"/>
    <lineage>
        <taxon>Eukaryota</taxon>
        <taxon>Fungi</taxon>
        <taxon>Dikarya</taxon>
        <taxon>Ascomycota</taxon>
        <taxon>Pezizomycotina</taxon>
        <taxon>Leotiomycetes</taxon>
        <taxon>Helotiales</taxon>
        <taxon>Hyphodiscaceae</taxon>
        <taxon>Hyphodiscus</taxon>
    </lineage>
</organism>
<keyword evidence="4" id="KW-0547">Nucleotide-binding</keyword>
<feature type="compositionally biased region" description="Acidic residues" evidence="15">
    <location>
        <begin position="1561"/>
        <end position="1575"/>
    </location>
</feature>
<comment type="catalytic activity">
    <reaction evidence="14">
        <text>ATP + H2O = ADP + phosphate + H(+)</text>
        <dbReference type="Rhea" id="RHEA:13065"/>
        <dbReference type="ChEBI" id="CHEBI:15377"/>
        <dbReference type="ChEBI" id="CHEBI:15378"/>
        <dbReference type="ChEBI" id="CHEBI:30616"/>
        <dbReference type="ChEBI" id="CHEBI:43474"/>
        <dbReference type="ChEBI" id="CHEBI:456216"/>
        <dbReference type="EC" id="5.6.2.4"/>
    </reaction>
</comment>
<evidence type="ECO:0000256" key="14">
    <source>
        <dbReference type="ARBA" id="ARBA00048988"/>
    </source>
</evidence>
<dbReference type="InterPro" id="IPR001650">
    <property type="entry name" value="Helicase_C-like"/>
</dbReference>
<evidence type="ECO:0000313" key="19">
    <source>
        <dbReference type="EMBL" id="KAG0648723.1"/>
    </source>
</evidence>
<dbReference type="Pfam" id="PF04142">
    <property type="entry name" value="Nuc_sug_transp"/>
    <property type="match status" value="1"/>
</dbReference>
<dbReference type="FunFam" id="1.10.10.10:FF:000012">
    <property type="entry name" value="U5 small nuclear ribonucleoprotein helicase"/>
    <property type="match status" value="1"/>
</dbReference>
<feature type="compositionally biased region" description="Polar residues" evidence="15">
    <location>
        <begin position="446"/>
        <end position="461"/>
    </location>
</feature>
<keyword evidence="10" id="KW-0413">Isomerase</keyword>
<dbReference type="InterPro" id="IPR037185">
    <property type="entry name" value="EmrE-like"/>
</dbReference>
<dbReference type="InterPro" id="IPR004179">
    <property type="entry name" value="Sec63-dom"/>
</dbReference>
<feature type="region of interest" description="Disordered" evidence="15">
    <location>
        <begin position="579"/>
        <end position="659"/>
    </location>
</feature>
<comment type="catalytic activity">
    <reaction evidence="12">
        <text>Couples ATP hydrolysis with the unwinding of duplex DNA by translocating in the 3'-5' direction.</text>
        <dbReference type="EC" id="5.6.2.4"/>
    </reaction>
</comment>
<keyword evidence="6" id="KW-0347">Helicase</keyword>
<feature type="region of interest" description="Disordered" evidence="15">
    <location>
        <begin position="1845"/>
        <end position="1874"/>
    </location>
</feature>